<dbReference type="Proteomes" id="UP000007110">
    <property type="component" value="Unassembled WGS sequence"/>
</dbReference>
<proteinExistence type="predicted"/>
<dbReference type="InParanoid" id="A0A7M7GMI6"/>
<reference evidence="2" key="2">
    <citation type="submission" date="2021-01" db="UniProtKB">
        <authorList>
            <consortium name="EnsemblMetazoa"/>
        </authorList>
    </citation>
    <scope>IDENTIFICATION</scope>
</reference>
<organism evidence="2 3">
    <name type="scientific">Strongylocentrotus purpuratus</name>
    <name type="common">Purple sea urchin</name>
    <dbReference type="NCBI Taxonomy" id="7668"/>
    <lineage>
        <taxon>Eukaryota</taxon>
        <taxon>Metazoa</taxon>
        <taxon>Echinodermata</taxon>
        <taxon>Eleutherozoa</taxon>
        <taxon>Echinozoa</taxon>
        <taxon>Echinoidea</taxon>
        <taxon>Euechinoidea</taxon>
        <taxon>Echinacea</taxon>
        <taxon>Camarodonta</taxon>
        <taxon>Echinidea</taxon>
        <taxon>Strongylocentrotidae</taxon>
        <taxon>Strongylocentrotus</taxon>
    </lineage>
</organism>
<sequence length="432" mass="49184">MSASGDSQAYYKKRLDKFKSRSTRIFNRAQNLNRTLDRQLDSAVKSLATSRDVSIRRDQEKIWMVTGAGLHAPKYSNAKDEVPSYLGKQAHATLPTPQELSSLLPNKKAKERTQSAGNYQQLSRRRLSSMQSVDLNIIHYRRALESMREKEILPLYSEIIHEKEGEEEVDGVGGGGEQWATTIPTNIRPNTAIPASSSSRTSQPERPKTSIPDAARRKKRESTPNATALMIAQAQDPNNKVLRTNFLDMYKTQMVKQQRKMSAMKEKRAPKATSTTGDATEQRPRTAGPPITEENEDDERSQSAGFMADTSTSSKRRGLRQRLRRTSMAAVAGMNSLHGEVKSLQSFRKFKRESLNVLENDIPNIENLEEGELFDEMRKCRYIRWGDDEEKVEKLNEDQPLINHMKKLSIDTTKKPKRFLKKLNEHHEPGTR</sequence>
<keyword evidence="3" id="KW-1185">Reference proteome</keyword>
<dbReference type="EnsemblMetazoa" id="XM_003729721">
    <property type="protein sequence ID" value="XP_003729769"/>
    <property type="gene ID" value="LOC100890853"/>
</dbReference>
<evidence type="ECO:0000313" key="3">
    <source>
        <dbReference type="Proteomes" id="UP000007110"/>
    </source>
</evidence>
<dbReference type="GeneID" id="100890853"/>
<reference evidence="3" key="1">
    <citation type="submission" date="2015-02" db="EMBL/GenBank/DDBJ databases">
        <title>Genome sequencing for Strongylocentrotus purpuratus.</title>
        <authorList>
            <person name="Murali S."/>
            <person name="Liu Y."/>
            <person name="Vee V."/>
            <person name="English A."/>
            <person name="Wang M."/>
            <person name="Skinner E."/>
            <person name="Han Y."/>
            <person name="Muzny D.M."/>
            <person name="Worley K.C."/>
            <person name="Gibbs R.A."/>
        </authorList>
    </citation>
    <scope>NUCLEOTIDE SEQUENCE</scope>
</reference>
<dbReference type="RefSeq" id="XP_003729769.2">
    <property type="nucleotide sequence ID" value="XM_003729721.3"/>
</dbReference>
<feature type="region of interest" description="Disordered" evidence="1">
    <location>
        <begin position="413"/>
        <end position="432"/>
    </location>
</feature>
<feature type="compositionally biased region" description="Polar residues" evidence="1">
    <location>
        <begin position="179"/>
        <end position="202"/>
    </location>
</feature>
<feature type="compositionally biased region" description="Basic and acidic residues" evidence="1">
    <location>
        <begin position="422"/>
        <end position="432"/>
    </location>
</feature>
<feature type="region of interest" description="Disordered" evidence="1">
    <location>
        <begin position="96"/>
        <end position="126"/>
    </location>
</feature>
<evidence type="ECO:0000313" key="2">
    <source>
        <dbReference type="EnsemblMetazoa" id="XP_003729769"/>
    </source>
</evidence>
<protein>
    <submittedName>
        <fullName evidence="2">Uncharacterized protein</fullName>
    </submittedName>
</protein>
<dbReference type="AlphaFoldDB" id="A0A7M7GMI6"/>
<dbReference type="OrthoDB" id="10043991at2759"/>
<name>A0A7M7GMI6_STRPU</name>
<accession>A0A7M7GMI6</accession>
<feature type="region of interest" description="Disordered" evidence="1">
    <location>
        <begin position="257"/>
        <end position="321"/>
    </location>
</feature>
<feature type="region of interest" description="Disordered" evidence="1">
    <location>
        <begin position="165"/>
        <end position="223"/>
    </location>
</feature>
<dbReference type="KEGG" id="spu:100890853"/>
<evidence type="ECO:0000256" key="1">
    <source>
        <dbReference type="SAM" id="MobiDB-lite"/>
    </source>
</evidence>